<gene>
    <name evidence="3" type="ORF">JD844_033285</name>
</gene>
<dbReference type="Proteomes" id="UP000826234">
    <property type="component" value="Unassembled WGS sequence"/>
</dbReference>
<dbReference type="Pfam" id="PF15712">
    <property type="entry name" value="NPAT_C"/>
    <property type="match status" value="1"/>
</dbReference>
<evidence type="ECO:0000259" key="2">
    <source>
        <dbReference type="Pfam" id="PF15712"/>
    </source>
</evidence>
<feature type="region of interest" description="Disordered" evidence="1">
    <location>
        <begin position="1182"/>
        <end position="1290"/>
    </location>
</feature>
<evidence type="ECO:0000313" key="4">
    <source>
        <dbReference type="Proteomes" id="UP000826234"/>
    </source>
</evidence>
<keyword evidence="4" id="KW-1185">Reference proteome</keyword>
<feature type="region of interest" description="Disordered" evidence="1">
    <location>
        <begin position="1127"/>
        <end position="1168"/>
    </location>
</feature>
<dbReference type="InterPro" id="IPR031442">
    <property type="entry name" value="NPAT_C"/>
</dbReference>
<evidence type="ECO:0000313" key="3">
    <source>
        <dbReference type="EMBL" id="KAH0625138.1"/>
    </source>
</evidence>
<feature type="compositionally biased region" description="Polar residues" evidence="1">
    <location>
        <begin position="1279"/>
        <end position="1290"/>
    </location>
</feature>
<accession>A0ABQ7T6C3</accession>
<feature type="compositionally biased region" description="Polar residues" evidence="1">
    <location>
        <begin position="649"/>
        <end position="660"/>
    </location>
</feature>
<reference evidence="3 4" key="1">
    <citation type="journal article" date="2022" name="Gigascience">
        <title>A chromosome-level genome assembly and annotation of the desert horned lizard, Phrynosoma platyrhinos, provides insight into chromosomal rearrangements among reptiles.</title>
        <authorList>
            <person name="Koochekian N."/>
            <person name="Ascanio A."/>
            <person name="Farleigh K."/>
            <person name="Card D.C."/>
            <person name="Schield D.R."/>
            <person name="Castoe T.A."/>
            <person name="Jezkova T."/>
        </authorList>
    </citation>
    <scope>NUCLEOTIDE SEQUENCE [LARGE SCALE GENOMIC DNA]</scope>
    <source>
        <strain evidence="3">NK-2021</strain>
    </source>
</reference>
<feature type="region of interest" description="Disordered" evidence="1">
    <location>
        <begin position="1304"/>
        <end position="1335"/>
    </location>
</feature>
<feature type="compositionally biased region" description="Polar residues" evidence="1">
    <location>
        <begin position="1048"/>
        <end position="1059"/>
    </location>
</feature>
<feature type="compositionally biased region" description="Polar residues" evidence="1">
    <location>
        <begin position="720"/>
        <end position="734"/>
    </location>
</feature>
<protein>
    <recommendedName>
        <fullName evidence="2">Protein NPAT C-terminal domain-containing protein</fullName>
    </recommendedName>
</protein>
<evidence type="ECO:0000256" key="1">
    <source>
        <dbReference type="SAM" id="MobiDB-lite"/>
    </source>
</evidence>
<feature type="compositionally biased region" description="Acidic residues" evidence="1">
    <location>
        <begin position="324"/>
        <end position="343"/>
    </location>
</feature>
<sequence>FFPLFSSSSFSPPLTAEAFGRVEFAEGCWTEAERRRVLGAFSRIGRAEEAGGRAECVCEESVELGAAIVDPLEGCSHVAAVRRRPPRPRIENKILSLAGYLQQEKLLATCQAFILESSDLKEYAEHCTGEGFVPACLLSLFGKNLITILNEYITLKSKETPNDVPAMMSSLWKKLDYTLAQIRSMQTSSGFTAHQRSRTRSAIADMKKQKCLQQSSNFGMSSVTHQPGQLNSTPMTATQVVLKPIVTPSSAHIRLVSSSSHQGEVQESHIDAGDSLNLVSTFQERKLHSSVMSPGKRKSDSQKKKNIGSSGPQSSTCDLQDSLTTEEESSPVEEESEQLELIDGDLPQMIIENAREKILSNKCLQEKLAENINKFLGSDGNISQAAKQAESGPTIQESSIDEFLDLQVKFQSKTKGSRNAPHGISTHSGEVENAILVDEENLEALESYIATKELGDNSQGCLPYTGDDSKEACILKNDCNGSDGTLEEHLKMQAVATGEFPGSPKETSNNDSVETITPECKNTLESGENQFTHPEFTGGHNVESYNQQGTAIRDCGMEKVLLCQDVQPLPDLQYDHLVAPQTSLAGSAECCLVTNICSEKTNAKLLTPPRTGECEIVKGANIISPSHSAESVKHLEQVTKQSKVVPEPGQQNQDSPPLSHCQSQKKIELDSSAALGNTTDPNSVEVQLDVVDNSNSLRSDDPPAQESCSEHQTQKLEDSGTAQVDMQEPPSSTKADADSMFLASDSERHTELSTENRSTSPTVSHSPTAMGESSPGNKVAASVSSSSQATNVDSSSIVSLKIIISDDPFISSDNELNSAVSSITGENMPTIILSSPGQSPAKMTRPSNCITSEEGEKTGDAALIEQNLIVLRPQDSVASTLNIQNEECAVFSISGASNVAKDGGFIQLMPATTTSFSNSNSVYIATCMSEPAALSTNVTSSNLVMLSGSSAPLASQVSTPQQLRTPPRTNNLFTMNPPMSPNFSQGSAIIIASPVQPVLQGMVGMIPVSIMGQGGNTFSDPSPQILHLPIQATLGSGNVPKLPLPPKSQRTPRSKSNTGKMVLSGSEPVNCPDSRVQRIGNLDKNACVDAKKKLEVVAVDTTSSISKQSESHRRVLCFDKALATPVSNTQVPQKEKKENPFVPGNSPNAALSSAKIQSGKRERERTLPRILCKPDITNRSSAVKEIQSERKSSGLGLASDVLRKQTANKENELERTVDRTQKNQEVATLSSGQQNISLHNEKNNSLSQELNKKQGLQSNTNSKNSGVLPPKEPKKDQAKSPSQSHSLTSPLTKQAVEIFHDIQRQSPASKQPESVDLPVPRTPSGMGDRHSDDTFDIVRTPTCRRYSEDSTTPRIMVPPATPDLPACSPASETGSENSVSMAAHTLMILSRAAIARTSTATPLKDNTQQLRSLRSVAKKRKQEDLVECEKNSRTANKKDLQNFTVPVKKKKVKQKKLPIAFPAGMDVDKFLLSLHYDE</sequence>
<feature type="domain" description="Protein NPAT C-terminal" evidence="2">
    <location>
        <begin position="818"/>
        <end position="1478"/>
    </location>
</feature>
<organism evidence="3 4">
    <name type="scientific">Phrynosoma platyrhinos</name>
    <name type="common">Desert horned lizard</name>
    <dbReference type="NCBI Taxonomy" id="52577"/>
    <lineage>
        <taxon>Eukaryota</taxon>
        <taxon>Metazoa</taxon>
        <taxon>Chordata</taxon>
        <taxon>Craniata</taxon>
        <taxon>Vertebrata</taxon>
        <taxon>Euteleostomi</taxon>
        <taxon>Lepidosauria</taxon>
        <taxon>Squamata</taxon>
        <taxon>Bifurcata</taxon>
        <taxon>Unidentata</taxon>
        <taxon>Episquamata</taxon>
        <taxon>Toxicofera</taxon>
        <taxon>Iguania</taxon>
        <taxon>Phrynosomatidae</taxon>
        <taxon>Phrynosomatinae</taxon>
        <taxon>Phrynosoma</taxon>
    </lineage>
</organism>
<proteinExistence type="predicted"/>
<feature type="compositionally biased region" description="Basic and acidic residues" evidence="1">
    <location>
        <begin position="1201"/>
        <end position="1222"/>
    </location>
</feature>
<name>A0ABQ7T6C3_PHRPL</name>
<dbReference type="PANTHER" id="PTHR15087">
    <property type="entry name" value="PROTEIN NPAT"/>
    <property type="match status" value="1"/>
</dbReference>
<feature type="compositionally biased region" description="Polar residues" evidence="1">
    <location>
        <begin position="1145"/>
        <end position="1156"/>
    </location>
</feature>
<feature type="compositionally biased region" description="Polar residues" evidence="1">
    <location>
        <begin position="307"/>
        <end position="321"/>
    </location>
</feature>
<feature type="region of interest" description="Disordered" evidence="1">
    <location>
        <begin position="1036"/>
        <end position="1076"/>
    </location>
</feature>
<feature type="non-terminal residue" evidence="3">
    <location>
        <position position="1"/>
    </location>
</feature>
<feature type="compositionally biased region" description="Low complexity" evidence="1">
    <location>
        <begin position="779"/>
        <end position="790"/>
    </location>
</feature>
<comment type="caution">
    <text evidence="3">The sequence shown here is derived from an EMBL/GenBank/DDBJ whole genome shotgun (WGS) entry which is preliminary data.</text>
</comment>
<feature type="compositionally biased region" description="Basic and acidic residues" evidence="1">
    <location>
        <begin position="745"/>
        <end position="754"/>
    </location>
</feature>
<feature type="region of interest" description="Disordered" evidence="1">
    <location>
        <begin position="641"/>
        <end position="660"/>
    </location>
</feature>
<feature type="compositionally biased region" description="Polar residues" evidence="1">
    <location>
        <begin position="755"/>
        <end position="767"/>
    </location>
</feature>
<dbReference type="InterPro" id="IPR052850">
    <property type="entry name" value="NPAT_LisH"/>
</dbReference>
<feature type="region of interest" description="Disordered" evidence="1">
    <location>
        <begin position="694"/>
        <end position="790"/>
    </location>
</feature>
<feature type="region of interest" description="Disordered" evidence="1">
    <location>
        <begin position="286"/>
        <end position="343"/>
    </location>
</feature>
<dbReference type="PANTHER" id="PTHR15087:SF14">
    <property type="entry name" value="PROTEIN NPAT"/>
    <property type="match status" value="1"/>
</dbReference>
<feature type="compositionally biased region" description="Basic and acidic residues" evidence="1">
    <location>
        <begin position="708"/>
        <end position="718"/>
    </location>
</feature>
<feature type="compositionally biased region" description="Polar residues" evidence="1">
    <location>
        <begin position="1223"/>
        <end position="1265"/>
    </location>
</feature>
<dbReference type="EMBL" id="JAIPUX010001232">
    <property type="protein sequence ID" value="KAH0625138.1"/>
    <property type="molecule type" value="Genomic_DNA"/>
</dbReference>